<dbReference type="PANTHER" id="PTHR11839:SF18">
    <property type="entry name" value="NUDIX HYDROLASE DOMAIN-CONTAINING PROTEIN"/>
    <property type="match status" value="1"/>
</dbReference>
<dbReference type="GO" id="GO:0016787">
    <property type="term" value="F:hydrolase activity"/>
    <property type="evidence" value="ECO:0007669"/>
    <property type="project" value="UniProtKB-KW"/>
</dbReference>
<reference evidence="5 6" key="1">
    <citation type="submission" date="2016-10" db="EMBL/GenBank/DDBJ databases">
        <authorList>
            <person name="de Groot N.N."/>
        </authorList>
    </citation>
    <scope>NUCLEOTIDE SEQUENCE [LARGE SCALE GENOMIC DNA]</scope>
    <source>
        <strain evidence="5 6">DSM 19182</strain>
    </source>
</reference>
<evidence type="ECO:0000259" key="3">
    <source>
        <dbReference type="PROSITE" id="PS51462"/>
    </source>
</evidence>
<dbReference type="GO" id="GO:0019693">
    <property type="term" value="P:ribose phosphate metabolic process"/>
    <property type="evidence" value="ECO:0007669"/>
    <property type="project" value="TreeGrafter"/>
</dbReference>
<dbReference type="Proteomes" id="UP000321425">
    <property type="component" value="Unassembled WGS sequence"/>
</dbReference>
<gene>
    <name evidence="4" type="ORF">APU01nite_19120</name>
    <name evidence="5" type="ORF">SAMN04488100_12734</name>
</gene>
<protein>
    <submittedName>
        <fullName evidence="5">ADP-ribose pyrophosphatase</fullName>
    </submittedName>
</protein>
<accession>A0A1H7VVL8</accession>
<dbReference type="EMBL" id="FOBL01000027">
    <property type="protein sequence ID" value="SEM12798.1"/>
    <property type="molecule type" value="Genomic_DNA"/>
</dbReference>
<dbReference type="InterPro" id="IPR015797">
    <property type="entry name" value="NUDIX_hydrolase-like_dom_sf"/>
</dbReference>
<feature type="domain" description="Nudix hydrolase" evidence="3">
    <location>
        <begin position="39"/>
        <end position="171"/>
    </location>
</feature>
<evidence type="ECO:0000256" key="2">
    <source>
        <dbReference type="ARBA" id="ARBA00022801"/>
    </source>
</evidence>
<dbReference type="EMBL" id="BJUX01000025">
    <property type="protein sequence ID" value="GEK89873.1"/>
    <property type="molecule type" value="Genomic_DNA"/>
</dbReference>
<dbReference type="RefSeq" id="WP_091489105.1">
    <property type="nucleotide sequence ID" value="NZ_BJUX01000025.1"/>
</dbReference>
<dbReference type="GO" id="GO:0006753">
    <property type="term" value="P:nucleoside phosphate metabolic process"/>
    <property type="evidence" value="ECO:0007669"/>
    <property type="project" value="TreeGrafter"/>
</dbReference>
<dbReference type="Proteomes" id="UP000198548">
    <property type="component" value="Unassembled WGS sequence"/>
</dbReference>
<dbReference type="SUPFAM" id="SSF55811">
    <property type="entry name" value="Nudix"/>
    <property type="match status" value="1"/>
</dbReference>
<dbReference type="PANTHER" id="PTHR11839">
    <property type="entry name" value="UDP/ADP-SUGAR PYROPHOSPHATASE"/>
    <property type="match status" value="1"/>
</dbReference>
<dbReference type="PROSITE" id="PS51462">
    <property type="entry name" value="NUDIX"/>
    <property type="match status" value="1"/>
</dbReference>
<proteinExistence type="predicted"/>
<dbReference type="GO" id="GO:0005829">
    <property type="term" value="C:cytosol"/>
    <property type="evidence" value="ECO:0007669"/>
    <property type="project" value="TreeGrafter"/>
</dbReference>
<evidence type="ECO:0000313" key="7">
    <source>
        <dbReference type="Proteomes" id="UP000321425"/>
    </source>
</evidence>
<dbReference type="FunFam" id="3.90.79.10:FF:000024">
    <property type="entry name" value="ADP-ribose pyrophosphatase"/>
    <property type="match status" value="1"/>
</dbReference>
<evidence type="ECO:0000313" key="6">
    <source>
        <dbReference type="Proteomes" id="UP000198548"/>
    </source>
</evidence>
<comment type="cofactor">
    <cofactor evidence="1">
        <name>Mg(2+)</name>
        <dbReference type="ChEBI" id="CHEBI:18420"/>
    </cofactor>
</comment>
<dbReference type="STRING" id="426703.SAMN04488100_12734"/>
<name>A0A1H7VVL8_9LACT</name>
<organism evidence="5 6">
    <name type="scientific">Alkalibacterium putridalgicola</name>
    <dbReference type="NCBI Taxonomy" id="426703"/>
    <lineage>
        <taxon>Bacteria</taxon>
        <taxon>Bacillati</taxon>
        <taxon>Bacillota</taxon>
        <taxon>Bacilli</taxon>
        <taxon>Lactobacillales</taxon>
        <taxon>Carnobacteriaceae</taxon>
        <taxon>Alkalibacterium</taxon>
    </lineage>
</organism>
<keyword evidence="2" id="KW-0378">Hydrolase</keyword>
<dbReference type="InterPro" id="IPR000086">
    <property type="entry name" value="NUDIX_hydrolase_dom"/>
</dbReference>
<sequence length="186" mass="21395">MEFYEETIKSTSIYKGNVTEYIVEDVKLPNGEMSQREIVRHDGAAAVLPFTKAGELILVKQYRKAIDQLSIEIPAGLKDKTDGDGLETAKRELEEETGYNAENWKFITSFYSTPGFTDEFLEIYEATGLYLAENPLSLDEDETVEVVVATYDEAWEFYHKGLLRDSKTVFALFYWKMKKLERELGK</sequence>
<dbReference type="CDD" id="cd03424">
    <property type="entry name" value="NUDIX_ADPRase_Nudt5_UGPPase_Nudt14"/>
    <property type="match status" value="1"/>
</dbReference>
<evidence type="ECO:0000313" key="5">
    <source>
        <dbReference type="EMBL" id="SEM12798.1"/>
    </source>
</evidence>
<dbReference type="AlphaFoldDB" id="A0A1H7VVL8"/>
<dbReference type="Gene3D" id="3.90.79.10">
    <property type="entry name" value="Nucleoside Triphosphate Pyrophosphohydrolase"/>
    <property type="match status" value="1"/>
</dbReference>
<dbReference type="OrthoDB" id="9806150at2"/>
<keyword evidence="7" id="KW-1185">Reference proteome</keyword>
<reference evidence="4 7" key="2">
    <citation type="submission" date="2019-07" db="EMBL/GenBank/DDBJ databases">
        <title>Whole genome shotgun sequence of Alkalibacterium putridalgicola NBRC 103243.</title>
        <authorList>
            <person name="Hosoyama A."/>
            <person name="Uohara A."/>
            <person name="Ohji S."/>
            <person name="Ichikawa N."/>
        </authorList>
    </citation>
    <scope>NUCLEOTIDE SEQUENCE [LARGE SCALE GENOMIC DNA]</scope>
    <source>
        <strain evidence="4 7">NBRC 103243</strain>
    </source>
</reference>
<evidence type="ECO:0000313" key="4">
    <source>
        <dbReference type="EMBL" id="GEK89873.1"/>
    </source>
</evidence>
<dbReference type="Pfam" id="PF00293">
    <property type="entry name" value="NUDIX"/>
    <property type="match status" value="1"/>
</dbReference>
<evidence type="ECO:0000256" key="1">
    <source>
        <dbReference type="ARBA" id="ARBA00001946"/>
    </source>
</evidence>